<gene>
    <name evidence="5" type="ORF">BDV23DRAFT_193848</name>
</gene>
<feature type="transmembrane region" description="Helical" evidence="2">
    <location>
        <begin position="82"/>
        <end position="105"/>
    </location>
</feature>
<feature type="domain" description="AMP-dependent synthetase/ligase" evidence="3">
    <location>
        <begin position="74"/>
        <end position="390"/>
    </location>
</feature>
<dbReference type="PANTHER" id="PTHR43201">
    <property type="entry name" value="ACYL-COA SYNTHETASE"/>
    <property type="match status" value="1"/>
</dbReference>
<dbReference type="PROSITE" id="PS00455">
    <property type="entry name" value="AMP_BINDING"/>
    <property type="match status" value="1"/>
</dbReference>
<accession>A0A5N7C816</accession>
<dbReference type="GO" id="GO:0006631">
    <property type="term" value="P:fatty acid metabolic process"/>
    <property type="evidence" value="ECO:0007669"/>
    <property type="project" value="TreeGrafter"/>
</dbReference>
<dbReference type="InterPro" id="IPR025110">
    <property type="entry name" value="AMP-bd_C"/>
</dbReference>
<dbReference type="GO" id="GO:0031956">
    <property type="term" value="F:medium-chain fatty acid-CoA ligase activity"/>
    <property type="evidence" value="ECO:0007669"/>
    <property type="project" value="TreeGrafter"/>
</dbReference>
<feature type="domain" description="AMP-binding enzyme C-terminal" evidence="4">
    <location>
        <begin position="443"/>
        <end position="526"/>
    </location>
</feature>
<evidence type="ECO:0000256" key="1">
    <source>
        <dbReference type="ARBA" id="ARBA00006432"/>
    </source>
</evidence>
<evidence type="ECO:0000259" key="4">
    <source>
        <dbReference type="Pfam" id="PF13193"/>
    </source>
</evidence>
<dbReference type="InterPro" id="IPR042099">
    <property type="entry name" value="ANL_N_sf"/>
</dbReference>
<evidence type="ECO:0008006" key="6">
    <source>
        <dbReference type="Google" id="ProtNLM"/>
    </source>
</evidence>
<dbReference type="InterPro" id="IPR045851">
    <property type="entry name" value="AMP-bd_C_sf"/>
</dbReference>
<dbReference type="Proteomes" id="UP000326877">
    <property type="component" value="Unassembled WGS sequence"/>
</dbReference>
<keyword evidence="2" id="KW-0812">Transmembrane</keyword>
<dbReference type="Pfam" id="PF13193">
    <property type="entry name" value="AMP-binding_C"/>
    <property type="match status" value="1"/>
</dbReference>
<dbReference type="CDD" id="cd04433">
    <property type="entry name" value="AFD_class_I"/>
    <property type="match status" value="1"/>
</dbReference>
<dbReference type="SUPFAM" id="SSF56801">
    <property type="entry name" value="Acetyl-CoA synthetase-like"/>
    <property type="match status" value="1"/>
</dbReference>
<name>A0A5N7C816_PETAA</name>
<dbReference type="OrthoDB" id="6614653at2759"/>
<keyword evidence="2" id="KW-1133">Transmembrane helix</keyword>
<proteinExistence type="inferred from homology"/>
<dbReference type="InterPro" id="IPR020845">
    <property type="entry name" value="AMP-binding_CS"/>
</dbReference>
<dbReference type="PANTHER" id="PTHR43201:SF8">
    <property type="entry name" value="ACYL-COA SYNTHETASE FAMILY MEMBER 3"/>
    <property type="match status" value="1"/>
</dbReference>
<dbReference type="Gene3D" id="3.40.50.12780">
    <property type="entry name" value="N-terminal domain of ligase-like"/>
    <property type="match status" value="1"/>
</dbReference>
<evidence type="ECO:0000256" key="2">
    <source>
        <dbReference type="SAM" id="Phobius"/>
    </source>
</evidence>
<evidence type="ECO:0000259" key="3">
    <source>
        <dbReference type="Pfam" id="PF00501"/>
    </source>
</evidence>
<dbReference type="InterPro" id="IPR000873">
    <property type="entry name" value="AMP-dep_synth/lig_dom"/>
</dbReference>
<sequence>MSLQIPREDLLSILFQLWQKNPTKSLIRDVSGTGYEASVEQFLYDILTTRERILTFLDTDIKDQLNSPDTDIFVGVLVGPGYAFAVIALALYSIGAVVVPLSLGVHPSEAKYFLQLCHTTLLLTVPTSDSHAQSISTITNIPTLTITTTQSPRPPNVTFTLQAPSAPKLNPEKGFVLLYTSGTTGPPKGVLHSRRAAEIGLTTNIKTLGLTTADTWLHYSPVHWVGGWVSMFHSLLSGACLEFCASVFSPEWLLSQWEKKAGSNESPTAMYLVPSVLEAVGDKVEAVRQDGPPERFERILEGLEAMRVIYSGSMRVTSPLRDYWRELRGGRPLMIMYGMSEVIGFVASNDWDDWGEMPPECCGRVRENVEVRVDGEGELCIRGPSVFTRYISEDPSIMDGVFDEDGYWNSGDVGKVEGGLVYVFGRASHDVIRFAGWKLMAPEVESELAEHPLVSQAIVVGVQDSSVGERVAALVVVSGDSAESELNLSTLRKWLAIKRHMNAYKLPTVLRVVRKGLELPMTASGKIIKPKVREIFFNRGELDSSRVQTHDLSVRESDIGNRPFDWAGIQAS</sequence>
<organism evidence="5">
    <name type="scientific">Petromyces alliaceus</name>
    <name type="common">Aspergillus alliaceus</name>
    <dbReference type="NCBI Taxonomy" id="209559"/>
    <lineage>
        <taxon>Eukaryota</taxon>
        <taxon>Fungi</taxon>
        <taxon>Dikarya</taxon>
        <taxon>Ascomycota</taxon>
        <taxon>Pezizomycotina</taxon>
        <taxon>Eurotiomycetes</taxon>
        <taxon>Eurotiomycetidae</taxon>
        <taxon>Eurotiales</taxon>
        <taxon>Aspergillaceae</taxon>
        <taxon>Aspergillus</taxon>
        <taxon>Aspergillus subgen. Circumdati</taxon>
    </lineage>
</organism>
<reference evidence="5" key="1">
    <citation type="submission" date="2019-04" db="EMBL/GenBank/DDBJ databases">
        <title>Friends and foes A comparative genomics studyof 23 Aspergillus species from section Flavi.</title>
        <authorList>
            <consortium name="DOE Joint Genome Institute"/>
            <person name="Kjaerbolling I."/>
            <person name="Vesth T."/>
            <person name="Frisvad J.C."/>
            <person name="Nybo J.L."/>
            <person name="Theobald S."/>
            <person name="Kildgaard S."/>
            <person name="Isbrandt T."/>
            <person name="Kuo A."/>
            <person name="Sato A."/>
            <person name="Lyhne E.K."/>
            <person name="Kogle M.E."/>
            <person name="Wiebenga A."/>
            <person name="Kun R.S."/>
            <person name="Lubbers R.J."/>
            <person name="Makela M.R."/>
            <person name="Barry K."/>
            <person name="Chovatia M."/>
            <person name="Clum A."/>
            <person name="Daum C."/>
            <person name="Haridas S."/>
            <person name="He G."/>
            <person name="LaButti K."/>
            <person name="Lipzen A."/>
            <person name="Mondo S."/>
            <person name="Riley R."/>
            <person name="Salamov A."/>
            <person name="Simmons B.A."/>
            <person name="Magnuson J.K."/>
            <person name="Henrissat B."/>
            <person name="Mortensen U.H."/>
            <person name="Larsen T.O."/>
            <person name="Devries R.P."/>
            <person name="Grigoriev I.V."/>
            <person name="Machida M."/>
            <person name="Baker S.E."/>
            <person name="Andersen M.R."/>
        </authorList>
    </citation>
    <scope>NUCLEOTIDE SEQUENCE [LARGE SCALE GENOMIC DNA]</scope>
    <source>
        <strain evidence="5">IBT 14317</strain>
    </source>
</reference>
<dbReference type="Pfam" id="PF00501">
    <property type="entry name" value="AMP-binding"/>
    <property type="match status" value="1"/>
</dbReference>
<comment type="similarity">
    <text evidence="1">Belongs to the ATP-dependent AMP-binding enzyme family.</text>
</comment>
<evidence type="ECO:0000313" key="5">
    <source>
        <dbReference type="EMBL" id="KAE8390281.1"/>
    </source>
</evidence>
<dbReference type="EMBL" id="ML735256">
    <property type="protein sequence ID" value="KAE8390281.1"/>
    <property type="molecule type" value="Genomic_DNA"/>
</dbReference>
<dbReference type="Gene3D" id="3.30.300.30">
    <property type="match status" value="1"/>
</dbReference>
<keyword evidence="2" id="KW-0472">Membrane</keyword>
<protein>
    <recommendedName>
        <fullName evidence="6">AMP-dependent synthetase/ligase domain-containing protein</fullName>
    </recommendedName>
</protein>
<dbReference type="AlphaFoldDB" id="A0A5N7C816"/>